<accession>A0ABU1AFZ0</accession>
<protein>
    <submittedName>
        <fullName evidence="4">Gfo/Idh/MocA family oxidoreductase</fullName>
    </submittedName>
</protein>
<name>A0ABU1AFZ0_9BACT</name>
<dbReference type="SUPFAM" id="SSF51735">
    <property type="entry name" value="NAD(P)-binding Rossmann-fold domains"/>
    <property type="match status" value="1"/>
</dbReference>
<proteinExistence type="predicted"/>
<sequence length="372" mass="39685">MNTPNKTVGVGIIGCGNISDAYFNGANTFEILNIIACADINISAAEKKAEAHGCVAQSVDELLANPEIDLVINLTIPAVHAEISIAALNAGKHVHCEKPLAVSLEDGKAVLDLAAERGLLVGCAPDTFLGAGLQTSRKLIDDQWIGKVIGGTAFMMGRGPESWHPNPAFFYQIGAGPLFDMGPYYITALVHLLGPIKSVRAATSKAFEVRTATSIEAFGQELQVNVPTHYVGILEFHSGPTLTMTISFDVHKHGHSPIEIYGTQGSLKVPDPNTFDGPVELWTPTTKEWRSQALSHPYATNMRSIGAADIAYSILSNGQRTPRSSGALAYHALEVMHAFEKASSSEQTIVIESKPQQPTALPLGLISGRLDP</sequence>
<dbReference type="InterPro" id="IPR036291">
    <property type="entry name" value="NAD(P)-bd_dom_sf"/>
</dbReference>
<feature type="domain" description="GFO/IDH/MocA-like oxidoreductase" evidence="3">
    <location>
        <begin position="134"/>
        <end position="267"/>
    </location>
</feature>
<dbReference type="PANTHER" id="PTHR43818">
    <property type="entry name" value="BCDNA.GH03377"/>
    <property type="match status" value="1"/>
</dbReference>
<dbReference type="Pfam" id="PF22725">
    <property type="entry name" value="GFO_IDH_MocA_C3"/>
    <property type="match status" value="1"/>
</dbReference>
<reference evidence="4 5" key="1">
    <citation type="submission" date="2023-04" db="EMBL/GenBank/DDBJ databases">
        <title>A novel bacteria isolated from coastal sediment.</title>
        <authorList>
            <person name="Liu X.-J."/>
            <person name="Du Z.-J."/>
        </authorList>
    </citation>
    <scope>NUCLEOTIDE SEQUENCE [LARGE SCALE GENOMIC DNA]</scope>
    <source>
        <strain evidence="4 5">SDUM461004</strain>
    </source>
</reference>
<evidence type="ECO:0000313" key="4">
    <source>
        <dbReference type="EMBL" id="MDQ8193749.1"/>
    </source>
</evidence>
<dbReference type="Gene3D" id="3.40.50.720">
    <property type="entry name" value="NAD(P)-binding Rossmann-like Domain"/>
    <property type="match status" value="1"/>
</dbReference>
<dbReference type="EMBL" id="JARXIC010000006">
    <property type="protein sequence ID" value="MDQ8193749.1"/>
    <property type="molecule type" value="Genomic_DNA"/>
</dbReference>
<dbReference type="PANTHER" id="PTHR43818:SF11">
    <property type="entry name" value="BCDNA.GH03377"/>
    <property type="match status" value="1"/>
</dbReference>
<dbReference type="Gene3D" id="3.30.360.10">
    <property type="entry name" value="Dihydrodipicolinate Reductase, domain 2"/>
    <property type="match status" value="1"/>
</dbReference>
<dbReference type="Proteomes" id="UP001243717">
    <property type="component" value="Unassembled WGS sequence"/>
</dbReference>
<dbReference type="InterPro" id="IPR000683">
    <property type="entry name" value="Gfo/Idh/MocA-like_OxRdtase_N"/>
</dbReference>
<dbReference type="SUPFAM" id="SSF55347">
    <property type="entry name" value="Glyceraldehyde-3-phosphate dehydrogenase-like, C-terminal domain"/>
    <property type="match status" value="1"/>
</dbReference>
<keyword evidence="5" id="KW-1185">Reference proteome</keyword>
<dbReference type="RefSeq" id="WP_308984235.1">
    <property type="nucleotide sequence ID" value="NZ_JARXIC010000006.1"/>
</dbReference>
<evidence type="ECO:0000313" key="5">
    <source>
        <dbReference type="Proteomes" id="UP001243717"/>
    </source>
</evidence>
<dbReference type="Pfam" id="PF01408">
    <property type="entry name" value="GFO_IDH_MocA"/>
    <property type="match status" value="1"/>
</dbReference>
<dbReference type="InterPro" id="IPR055170">
    <property type="entry name" value="GFO_IDH_MocA-like_dom"/>
</dbReference>
<evidence type="ECO:0000259" key="2">
    <source>
        <dbReference type="Pfam" id="PF01408"/>
    </source>
</evidence>
<evidence type="ECO:0000256" key="1">
    <source>
        <dbReference type="ARBA" id="ARBA00023002"/>
    </source>
</evidence>
<feature type="domain" description="Gfo/Idh/MocA-like oxidoreductase N-terminal" evidence="2">
    <location>
        <begin position="9"/>
        <end position="121"/>
    </location>
</feature>
<evidence type="ECO:0000259" key="3">
    <source>
        <dbReference type="Pfam" id="PF22725"/>
    </source>
</evidence>
<dbReference type="InterPro" id="IPR050463">
    <property type="entry name" value="Gfo/Idh/MocA_oxidrdct_glycsds"/>
</dbReference>
<organism evidence="4 5">
    <name type="scientific">Thalassobacterium sedimentorum</name>
    <dbReference type="NCBI Taxonomy" id="3041258"/>
    <lineage>
        <taxon>Bacteria</taxon>
        <taxon>Pseudomonadati</taxon>
        <taxon>Verrucomicrobiota</taxon>
        <taxon>Opitutia</taxon>
        <taxon>Puniceicoccales</taxon>
        <taxon>Coraliomargaritaceae</taxon>
        <taxon>Thalassobacterium</taxon>
    </lineage>
</organism>
<gene>
    <name evidence="4" type="ORF">QEH59_04905</name>
</gene>
<keyword evidence="1" id="KW-0560">Oxidoreductase</keyword>
<comment type="caution">
    <text evidence="4">The sequence shown here is derived from an EMBL/GenBank/DDBJ whole genome shotgun (WGS) entry which is preliminary data.</text>
</comment>